<feature type="domain" description="Sushi" evidence="16">
    <location>
        <begin position="2846"/>
        <end position="2907"/>
    </location>
</feature>
<keyword evidence="8 12" id="KW-1015">Disulfide bond</keyword>
<feature type="domain" description="CUB" evidence="15">
    <location>
        <begin position="1677"/>
        <end position="1785"/>
    </location>
</feature>
<feature type="domain" description="CUB" evidence="15">
    <location>
        <begin position="979"/>
        <end position="1089"/>
    </location>
</feature>
<feature type="disulfide bond" evidence="12">
    <location>
        <begin position="602"/>
        <end position="629"/>
    </location>
</feature>
<evidence type="ECO:0000256" key="10">
    <source>
        <dbReference type="ARBA" id="ARBA00061013"/>
    </source>
</evidence>
<organism evidence="17 18">
    <name type="scientific">Petromyzon marinus</name>
    <name type="common">Sea lamprey</name>
    <dbReference type="NCBI Taxonomy" id="7757"/>
    <lineage>
        <taxon>Eukaryota</taxon>
        <taxon>Metazoa</taxon>
        <taxon>Chordata</taxon>
        <taxon>Craniata</taxon>
        <taxon>Vertebrata</taxon>
        <taxon>Cyclostomata</taxon>
        <taxon>Hyperoartia</taxon>
        <taxon>Petromyzontiformes</taxon>
        <taxon>Petromyzontidae</taxon>
        <taxon>Petromyzon</taxon>
    </lineage>
</organism>
<feature type="disulfide bond" evidence="12">
    <location>
        <begin position="2758"/>
        <end position="2785"/>
    </location>
</feature>
<gene>
    <name evidence="18" type="primary">LOC116941582</name>
</gene>
<evidence type="ECO:0000256" key="7">
    <source>
        <dbReference type="ARBA" id="ARBA00023136"/>
    </source>
</evidence>
<feature type="disulfide bond" evidence="12">
    <location>
        <begin position="2997"/>
        <end position="3024"/>
    </location>
</feature>
<feature type="domain" description="CUB" evidence="15">
    <location>
        <begin position="2026"/>
        <end position="2134"/>
    </location>
</feature>
<feature type="disulfide bond" evidence="12">
    <location>
        <begin position="2816"/>
        <end position="2843"/>
    </location>
</feature>
<feature type="region of interest" description="Disordered" evidence="13">
    <location>
        <begin position="3378"/>
        <end position="3400"/>
    </location>
</feature>
<dbReference type="Gene3D" id="2.60.120.290">
    <property type="entry name" value="Spermadhesin, CUB domain"/>
    <property type="match status" value="14"/>
</dbReference>
<dbReference type="PANTHER" id="PTHR45656">
    <property type="entry name" value="PROTEIN CBR-CLEC-78"/>
    <property type="match status" value="1"/>
</dbReference>
<dbReference type="GO" id="GO:0016020">
    <property type="term" value="C:membrane"/>
    <property type="evidence" value="ECO:0007669"/>
    <property type="project" value="UniProtKB-SubCell"/>
</dbReference>
<feature type="domain" description="CUB" evidence="15">
    <location>
        <begin position="257"/>
        <end position="361"/>
    </location>
</feature>
<feature type="disulfide bond" evidence="11">
    <location>
        <begin position="1326"/>
        <end position="1353"/>
    </location>
</feature>
<dbReference type="SMART" id="SM00042">
    <property type="entry name" value="CUB"/>
    <property type="match status" value="14"/>
</dbReference>
<feature type="domain" description="CUB" evidence="15">
    <location>
        <begin position="2371"/>
        <end position="2482"/>
    </location>
</feature>
<evidence type="ECO:0000256" key="6">
    <source>
        <dbReference type="ARBA" id="ARBA00022989"/>
    </source>
</evidence>
<evidence type="ECO:0000256" key="5">
    <source>
        <dbReference type="ARBA" id="ARBA00022737"/>
    </source>
</evidence>
<reference evidence="18" key="1">
    <citation type="submission" date="2025-08" db="UniProtKB">
        <authorList>
            <consortium name="RefSeq"/>
        </authorList>
    </citation>
    <scope>IDENTIFICATION</scope>
    <source>
        <tissue evidence="18">Sperm</tissue>
    </source>
</reference>
<dbReference type="InterPro" id="IPR035914">
    <property type="entry name" value="Sperma_CUB_dom_sf"/>
</dbReference>
<dbReference type="PANTHER" id="PTHR45656:SF4">
    <property type="entry name" value="PROTEIN CBR-CLEC-78"/>
    <property type="match status" value="1"/>
</dbReference>
<feature type="domain" description="CUB" evidence="15">
    <location>
        <begin position="81"/>
        <end position="189"/>
    </location>
</feature>
<feature type="domain" description="Sushi" evidence="16">
    <location>
        <begin position="920"/>
        <end position="977"/>
    </location>
</feature>
<feature type="domain" description="Sushi" evidence="16">
    <location>
        <begin position="1791"/>
        <end position="1852"/>
    </location>
</feature>
<feature type="domain" description="Sushi" evidence="16">
    <location>
        <begin position="574"/>
        <end position="631"/>
    </location>
</feature>
<accession>A0AAJ7T1H4</accession>
<feature type="domain" description="Sushi" evidence="16">
    <location>
        <begin position="3027"/>
        <end position="3085"/>
    </location>
</feature>
<feature type="domain" description="CUB" evidence="15">
    <location>
        <begin position="460"/>
        <end position="571"/>
    </location>
</feature>
<dbReference type="FunFam" id="2.10.70.10:FF:000002">
    <property type="entry name" value="CUB and Sushi multiple domains 3"/>
    <property type="match status" value="7"/>
</dbReference>
<feature type="domain" description="Sushi" evidence="16">
    <location>
        <begin position="396"/>
        <end position="457"/>
    </location>
</feature>
<evidence type="ECO:0000256" key="13">
    <source>
        <dbReference type="SAM" id="MobiDB-lite"/>
    </source>
</evidence>
<feature type="domain" description="Sushi" evidence="16">
    <location>
        <begin position="192"/>
        <end position="253"/>
    </location>
</feature>
<feature type="disulfide bond" evidence="12">
    <location>
        <begin position="3174"/>
        <end position="3201"/>
    </location>
</feature>
<evidence type="ECO:0000256" key="11">
    <source>
        <dbReference type="PROSITE-ProRule" id="PRU00059"/>
    </source>
</evidence>
<dbReference type="RefSeq" id="XP_032808665.1">
    <property type="nucleotide sequence ID" value="XM_032952774.1"/>
</dbReference>
<proteinExistence type="inferred from homology"/>
<feature type="domain" description="Sushi" evidence="16">
    <location>
        <begin position="3086"/>
        <end position="3145"/>
    </location>
</feature>
<evidence type="ECO:0000256" key="1">
    <source>
        <dbReference type="ARBA" id="ARBA00004370"/>
    </source>
</evidence>
<feature type="domain" description="Sushi" evidence="16">
    <location>
        <begin position="2672"/>
        <end position="2729"/>
    </location>
</feature>
<feature type="domain" description="Sushi" evidence="16">
    <location>
        <begin position="2908"/>
        <end position="2965"/>
    </location>
</feature>
<keyword evidence="4" id="KW-0732">Signal</keyword>
<feature type="transmembrane region" description="Helical" evidence="14">
    <location>
        <begin position="3547"/>
        <end position="3568"/>
    </location>
</feature>
<dbReference type="InterPro" id="IPR035976">
    <property type="entry name" value="Sushi/SCR/CCP_sf"/>
</dbReference>
<feature type="domain" description="Sushi" evidence="16">
    <location>
        <begin position="2545"/>
        <end position="2606"/>
    </location>
</feature>
<evidence type="ECO:0000256" key="14">
    <source>
        <dbReference type="SAM" id="Phobius"/>
    </source>
</evidence>
<feature type="domain" description="CUB" evidence="15">
    <location>
        <begin position="1854"/>
        <end position="1962"/>
    </location>
</feature>
<sequence>MLLPLLHPPPPCAQPPHSARAGGSACRSPEYRRPCSSRSSLHARSGVRAPTMATGTFVGIPVLVLIALLGSAASERGQNTCDETLQGLNGTIESPGFPYGYPNKANCTWIIVATNKSRIQLTFLSFALEQEFDFMLVFDGEARPENFRARFTGFQLPSPITSTGPLLTMKLSSDFAVGAQGFKLTYQVLFGDVCGNPGVPPKAILHGSSFNIGDRVHYSCVAGHILEGQRALTCTSNPGRGASWDLPVPVCRARESCGGTMRGPGGMISSPNFPSEYDNDADCTWIVLAEQGDTISLVFTDFQLEDQYDLLEVEGADPHSIWLTGMNLPSPIISSKNWMRLRFMSDKDRRQRGFSAQYQVKRAVDLKSRGVKLPPSKDINQKQLVLNEGGITQASSSCPDPGEPEHATRIGSDFRLGAIVQFSCKEGYVLQGSSSILCQKVNDVFAAWSDSRPLCKAKTCGSHLEGPSGVITSPNFPLKYDNNAQCMWTITAVNPGKTIQINFEKFELERDFDMLTVGDGLTEGDPETAIAVLTGTNIPDVVVSTTGQMWLHLQTDESVNSLGFKIIFQEIAERSCGDPGVPQHGRREGSGFSHRDSLTFECQAAFELVGEKTITCQSNNQWSANVPHCIFPCFVNFTSPNGEVLSPNYPEGYGNNVNCVWLVLAEPRSRIHLLFHDFDIESQFDFLTVKAGERADTTVLGTFTGTEAPFHLASTGQVLRLEFQSDHSASGRGFNITYATFGHNECYDPGVPMNGRRFGDNFLLGSSVSFVCEEGFIKTQGFEEITCVTQGGSVIWNGQIPTCEAPCGGLLSAPVGNILSPGWPGQYKDSLSCEWLIEAQQGHAIKIKFVRFQTEVNYDVLQIHDGRTEGSPVVGSYHGTQVPQFLLSSGNTLLLIFTTDSSRSSFGFHIQYESIPVDRHSCLDPGIPVNGQRMGNDFSIRATVTYSCRPGYALSHTNPLRCEANRRWNHPLPACDAPCGGYIQGHSGIILSPGYPDYYPNSLNCTWTIEVSHGKGVQFVFHTFQVENLHDYLLITENGSFSQPLARLTGSTLPPVLHAGVYGNFQAQLRFISDFSMSYEGFNMTFLEYPLEPCEDPGTPTFSRRSGRSLDVGDVLAFSCLPGYRLVGARALVCLGGGRRLWDAPLPRCVAECGRSSTANEGVLLSPKHPQKYDDNHECIYSVQVKPGMGIRLTARTFRLGPGDSLKIYDGRDGSARLMNAFTTSELNGKTINSTSNHLWLEFNTDSQGTDIGFQILYSSFKLTQCEDPGVPEFGYKVRDQGYFAGGTITYGCNPGYTLHGNKRLTCMSGERRAWDHPLPSCQAECGGEIKGESSGRILSPGYPAPYGHNLDCFWTLEAKPAHTISLHFVVFDTEAAHDLLKVWDGPSVPSQAGVLLKELSGSVLPDDIHSSQSSLSLHFQSDFFISKTGFAIQFSSAVAKSCRDPGVPANGTRIGVGREVGESVSFQCQPGYELQGAATITCMQKQNRYYWHPSPPSCTAPCGVNLTGPSGIILSPNYPLPYPHGKECNWRVTVTAEYVISLTFIRFNMETNYDFLHIYDGPGSSSPLIASLQGSKLPGRIESTGNSMFMAFRSDDSVSTNGFHIEYREKPRESCFDPGHIQNGSRIGTDMKLGSTITYFCSAGYIIQGYSTLVCMMKDDGKPGWNRPTPVCSAPCGGKSSGSDGVVLSPSYPSNYTGGQNCLYSISVHDNFVVFGQFVYFQTSLNDFVEVYDGPSQQSQLLSSLTGSHTGEALPLSTSHQITIRFSPNKNTTAKGFHFIYQAVPRTSSTQCSSVPEPRFGRRVGSDFSANSVVKFECSPGYALNGVSAVKCTMVPNSLAQWNHSFPTCIVPCGGNSTERSGTILSPGYPEPYDNNLNCVWRILVPEGAGIQIQVVSFATEHNWDSLEVYDGANADSPRLGSFSGTTLPSLINSTSNQLYLHFQSDLSVGAAGFHLIYTAIGLTSCPEPVVPSNSIKIGDRYLVNDVVSFQCEPGYTLEGHSFISCMPGPVRRWNYAPPLCIARCGGTFDDFNGVVLSPGFPGNYPSNLDCTWKINLPIGFGIYFTFLNFSTEPIHDYLEIKSGPAEAGTVIGRFSGPLIPASLISTMHVTTLYFHSDYSQNKQGFKISYEAYELQNCPDPRPFTNGYVVGNNFGVGQSISFECFPGYVLIGSAVLTCQHGHSRHWSYPIPSCEAPCGSNVTGLSGTVYSPGFPNEYPNFQDCYWLIMVPPGNGIFLNFTVLQTEPVYDFITVWDGPDQRAPQLGLFSGNTAMESLYSTSDKILVKFHSDFSTSGLFIINFSAYQLQSCQLPPLVANAEILMEDETFEIGDIIKYRCLLGFTLVGSEVLTCQLGTRLQANVASPTCQALCSTNEIRRESSGVILSPGYPSNYPNLQTCGWMLSVEKGYTITLYVEFFQSEKQYDELEIYDGPTSQGRRLAALSGDYSSPLNVTSASNQMFVRWSADHATSKKGFRISYTAQYCSTPASPSHGLVLSQTGGQLGSGVRWACHTGYRLIGRSSAVCTQSPTGIFTWNTSVPACQAISCGLPKSPIYGGIHAMDFSLGGHVAYSCNAGYTMVAGESASAVCLENGQWSNHNHPPQCTVVICPSVSAFSLDHGSWRVVNGSHSEFGAQITFQCEPGYFLRGPSVIRCQANGTWSWNEERPTCEIMSCGELPIPANANKIGTQTTFGATAIFRCEMGFLLVGSVVRECLSSGLWSGNETRCIAGHCGPPEALVNGEVVGVEFGYRDTVVYQCNPGFRLIGSSVRVCQKDHKWSGQVPNCVPLSCGHPGNPVHGVTQGNWYSYSDVVNFTCNTGYTSEGSMHAQCQANGQWSSSIPVCKVVNCTDPGIPPNAIRKVSKGNENFMFGAMVFYECNPGFYLFGSSVMTCQEKGTWDHHPSQCVVVSCGHPGVAPNSLLSGEKFTFGATVTYSCTGSRLLIGNATRSCQADGRWTGSQPHCAGDYYGFCGDPGIPVHGFRSADDVRVRSTIRFSCAEGYVLRGSRERVCNPGGVWSGTQPDCHAVWCGNPGVPAGGSILHSDGVVFSSSVTYACWDGYQMSGLSTRLCSANATWTGVLPNCTVFNCGEPGTVANGVRIGSDFTFGHNITYHCNPGYRIDPHHSSTRVCGKDGAWSGSLPLCRVITCRQPPRVVNGRLLGSDFSWGASVSYSCSSGYEPSFPATLTCEGNGTWRGDVPQCLPVFCGDPGTPAEGKREGKRFIFEADVSFSCNPPLVLVGSSLRACRADRTWSGTQPRCIDPSQTMCLNPGTPQFGEQNITQGYQVDSTVSFRCQKGFHIQGSTTRTCLSDLTWSGTQPECISHSCKQLETPENADVGAVELPGLGYTLMYSCQPGFYLAGGSEHRSCRPDGTWSGKTPICHPGPKPNEKRNIPTMGSLSPKPTVPDSVFELNYVWKGSFDYQGRKHQATLIIKGFNASTGRMNCSFMANLMELALTGVYKGEDARLLLRIRQVYNLDYNLIARVSEESWAVDGFVSVEHDGLTYIYEGFIQAKEFGSFGFQRAGTINISRGLEPSGQKLGTSSSSVAIAILVPFFALIFAGFAFYLYKQRSVPQVRYNGYSGHETSNRQSMFENPMYDTNVKPAESKAVRFDTRLNTEQITSTMV</sequence>
<feature type="disulfide bond" evidence="12">
    <location>
        <begin position="2700"/>
        <end position="2727"/>
    </location>
</feature>
<evidence type="ECO:0000259" key="15">
    <source>
        <dbReference type="PROSITE" id="PS01180"/>
    </source>
</evidence>
<dbReference type="Pfam" id="PF00084">
    <property type="entry name" value="Sushi"/>
    <property type="match status" value="28"/>
</dbReference>
<dbReference type="SUPFAM" id="SSF57535">
    <property type="entry name" value="Complement control module/SCR domain"/>
    <property type="match status" value="28"/>
</dbReference>
<feature type="domain" description="Sushi" evidence="16">
    <location>
        <begin position="2969"/>
        <end position="3026"/>
    </location>
</feature>
<feature type="domain" description="CUB" evidence="15">
    <location>
        <begin position="633"/>
        <end position="741"/>
    </location>
</feature>
<feature type="domain" description="CUB" evidence="15">
    <location>
        <begin position="807"/>
        <end position="915"/>
    </location>
</feature>
<dbReference type="SMART" id="SM00032">
    <property type="entry name" value="CCP"/>
    <property type="match status" value="28"/>
</dbReference>
<feature type="domain" description="CUB" evidence="15">
    <location>
        <begin position="2198"/>
        <end position="2309"/>
    </location>
</feature>
<evidence type="ECO:0000313" key="18">
    <source>
        <dbReference type="RefSeq" id="XP_032808665.1"/>
    </source>
</evidence>
<dbReference type="Gene3D" id="2.10.70.10">
    <property type="entry name" value="Complement Module, domain 1"/>
    <property type="match status" value="28"/>
</dbReference>
<feature type="region of interest" description="Disordered" evidence="13">
    <location>
        <begin position="1"/>
        <end position="25"/>
    </location>
</feature>
<keyword evidence="7 14" id="KW-0472">Membrane</keyword>
<dbReference type="Pfam" id="PF00431">
    <property type="entry name" value="CUB"/>
    <property type="match status" value="14"/>
</dbReference>
<name>A0AAJ7T1H4_PETMA</name>
<feature type="domain" description="Sushi" evidence="16">
    <location>
        <begin position="3204"/>
        <end position="3261"/>
    </location>
</feature>
<keyword evidence="5" id="KW-0677">Repeat</keyword>
<feature type="compositionally biased region" description="Pro residues" evidence="13">
    <location>
        <begin position="1"/>
        <end position="14"/>
    </location>
</feature>
<protein>
    <submittedName>
        <fullName evidence="18">CUB and sushi domain-containing protein 3-like</fullName>
    </submittedName>
</protein>
<dbReference type="InterPro" id="IPR000436">
    <property type="entry name" value="Sushi_SCR_CCP_dom"/>
</dbReference>
<feature type="disulfide bond" evidence="12">
    <location>
        <begin position="948"/>
        <end position="975"/>
    </location>
</feature>
<dbReference type="Proteomes" id="UP001318040">
    <property type="component" value="Chromosome 12"/>
</dbReference>
<evidence type="ECO:0000256" key="8">
    <source>
        <dbReference type="ARBA" id="ARBA00023157"/>
    </source>
</evidence>
<feature type="disulfide bond" evidence="12">
    <location>
        <begin position="2936"/>
        <end position="2963"/>
    </location>
</feature>
<dbReference type="PROSITE" id="PS01180">
    <property type="entry name" value="CUB"/>
    <property type="match status" value="14"/>
</dbReference>
<feature type="domain" description="Sushi" evidence="16">
    <location>
        <begin position="1441"/>
        <end position="1501"/>
    </location>
</feature>
<feature type="domain" description="Sushi" evidence="16">
    <location>
        <begin position="3265"/>
        <end position="3323"/>
    </location>
</feature>
<feature type="domain" description="Sushi" evidence="16">
    <location>
        <begin position="2788"/>
        <end position="2845"/>
    </location>
</feature>
<feature type="disulfide bond" evidence="12">
    <location>
        <begin position="3056"/>
        <end position="3083"/>
    </location>
</feature>
<keyword evidence="3 14" id="KW-0812">Transmembrane</keyword>
<evidence type="ECO:0000313" key="17">
    <source>
        <dbReference type="Proteomes" id="UP001318040"/>
    </source>
</evidence>
<feature type="domain" description="Sushi" evidence="16">
    <location>
        <begin position="2482"/>
        <end position="2544"/>
    </location>
</feature>
<feature type="domain" description="Sushi" evidence="16">
    <location>
        <begin position="3324"/>
        <end position="3383"/>
    </location>
</feature>
<dbReference type="FunFam" id="2.10.70.10:FF:000011">
    <property type="entry name" value="CUB and sushi domain-containing protein 3 isoform A"/>
    <property type="match status" value="2"/>
</dbReference>
<evidence type="ECO:0000256" key="3">
    <source>
        <dbReference type="ARBA" id="ARBA00022692"/>
    </source>
</evidence>
<evidence type="ECO:0000256" key="9">
    <source>
        <dbReference type="ARBA" id="ARBA00023180"/>
    </source>
</evidence>
<keyword evidence="2 12" id="KW-0768">Sushi</keyword>
<dbReference type="CDD" id="cd00033">
    <property type="entry name" value="CCP"/>
    <property type="match status" value="28"/>
</dbReference>
<feature type="domain" description="CUB" evidence="15">
    <location>
        <begin position="1326"/>
        <end position="1438"/>
    </location>
</feature>
<keyword evidence="6 14" id="KW-1133">Transmembrane helix</keyword>
<feature type="domain" description="Sushi" evidence="16">
    <location>
        <begin position="744"/>
        <end position="805"/>
    </location>
</feature>
<feature type="domain" description="Sushi" evidence="16">
    <location>
        <begin position="2730"/>
        <end position="2787"/>
    </location>
</feature>
<evidence type="ECO:0000259" key="16">
    <source>
        <dbReference type="PROSITE" id="PS50923"/>
    </source>
</evidence>
<feature type="domain" description="Sushi" evidence="16">
    <location>
        <begin position="1264"/>
        <end position="1324"/>
    </location>
</feature>
<evidence type="ECO:0000256" key="2">
    <source>
        <dbReference type="ARBA" id="ARBA00022659"/>
    </source>
</evidence>
<keyword evidence="9" id="KW-0325">Glycoprotein</keyword>
<dbReference type="SUPFAM" id="SSF49854">
    <property type="entry name" value="Spermadhesin, CUB domain"/>
    <property type="match status" value="14"/>
</dbReference>
<feature type="domain" description="Sushi" evidence="16">
    <location>
        <begin position="1965"/>
        <end position="2024"/>
    </location>
</feature>
<dbReference type="InterPro" id="IPR000859">
    <property type="entry name" value="CUB_dom"/>
</dbReference>
<dbReference type="FunFam" id="2.60.120.290:FF:000001">
    <property type="entry name" value="CUB and sushi domain-containing protein 3 isoform X1"/>
    <property type="match status" value="12"/>
</dbReference>
<feature type="domain" description="Sushi" evidence="16">
    <location>
        <begin position="2607"/>
        <end position="2671"/>
    </location>
</feature>
<evidence type="ECO:0000256" key="12">
    <source>
        <dbReference type="PROSITE-ProRule" id="PRU00302"/>
    </source>
</evidence>
<dbReference type="CDD" id="cd00041">
    <property type="entry name" value="CUB"/>
    <property type="match status" value="14"/>
</dbReference>
<evidence type="ECO:0000256" key="4">
    <source>
        <dbReference type="ARBA" id="ARBA00022729"/>
    </source>
</evidence>
<feature type="domain" description="Sushi" evidence="16">
    <location>
        <begin position="2137"/>
        <end position="2196"/>
    </location>
</feature>
<feature type="disulfide bond" evidence="12">
    <location>
        <begin position="3294"/>
        <end position="3321"/>
    </location>
</feature>
<feature type="disulfide bond" evidence="12">
    <location>
        <begin position="3232"/>
        <end position="3259"/>
    </location>
</feature>
<dbReference type="InterPro" id="IPR051277">
    <property type="entry name" value="SEZ6_CSMD_C4BPB_Regulators"/>
</dbReference>
<feature type="disulfide bond" evidence="12">
    <location>
        <begin position="2878"/>
        <end position="2905"/>
    </location>
</feature>
<dbReference type="KEGG" id="pmrn:116941582"/>
<comment type="subcellular location">
    <subcellularLocation>
        <location evidence="1">Membrane</location>
    </subcellularLocation>
</comment>
<feature type="domain" description="Sushi" evidence="16">
    <location>
        <begin position="1614"/>
        <end position="1675"/>
    </location>
</feature>
<feature type="domain" description="Sushi" evidence="16">
    <location>
        <begin position="2308"/>
        <end position="2369"/>
    </location>
</feature>
<feature type="domain" description="Sushi" evidence="16">
    <location>
        <begin position="3146"/>
        <end position="3203"/>
    </location>
</feature>
<comment type="caution">
    <text evidence="12">Lacks conserved residue(s) required for the propagation of feature annotation.</text>
</comment>
<dbReference type="PROSITE" id="PS50923">
    <property type="entry name" value="SUSHI"/>
    <property type="match status" value="28"/>
</dbReference>
<feature type="domain" description="CUB" evidence="15">
    <location>
        <begin position="1503"/>
        <end position="1611"/>
    </location>
</feature>
<keyword evidence="17" id="KW-1185">Reference proteome</keyword>
<feature type="domain" description="CUB" evidence="15">
    <location>
        <begin position="1153"/>
        <end position="1261"/>
    </location>
</feature>
<comment type="similarity">
    <text evidence="10">Belongs to the CSMD family.</text>
</comment>
<feature type="domain" description="Sushi" evidence="16">
    <location>
        <begin position="1092"/>
        <end position="1151"/>
    </location>
</feature>